<dbReference type="AlphaFoldDB" id="A0A6M0RYP1"/>
<evidence type="ECO:0000313" key="1">
    <source>
        <dbReference type="EMBL" id="NEZ61013.1"/>
    </source>
</evidence>
<dbReference type="Gene3D" id="3.30.420.40">
    <property type="match status" value="1"/>
</dbReference>
<dbReference type="CDD" id="cd10227">
    <property type="entry name" value="ASKHA_NBD_ParM-like"/>
    <property type="match status" value="1"/>
</dbReference>
<proteinExistence type="predicted"/>
<dbReference type="Proteomes" id="UP000481033">
    <property type="component" value="Unassembled WGS sequence"/>
</dbReference>
<organism evidence="1 2">
    <name type="scientific">Adonisia turfae CCMR0081</name>
    <dbReference type="NCBI Taxonomy" id="2292702"/>
    <lineage>
        <taxon>Bacteria</taxon>
        <taxon>Bacillati</taxon>
        <taxon>Cyanobacteriota</taxon>
        <taxon>Adonisia</taxon>
        <taxon>Adonisia turfae</taxon>
    </lineage>
</organism>
<comment type="caution">
    <text evidence="1">The sequence shown here is derived from an EMBL/GenBank/DDBJ whole genome shotgun (WGS) entry which is preliminary data.</text>
</comment>
<sequence>MVSLRQPLTRSDRAGQALSITAPFPAAFDGGFGFSKLELPKHAITTPALITPIHQQLHDLPRSQNGGCVSYISGPRADLCRSRWLTGFPAYQYRPKEHFRVTDHPDGKIKYGLQLLLGCLATLPYQPSWDLQLVTSIQDAQTMGGRLAEALAGQHTVAFADSPPSTVTIRVSRVFEESYGVIAANGGRLAATRQMVVLDLGFGTTIVSLFGEGGRLMQRQVRDSGVEKLLSAIAEHPETRRTLKRVGDIVLIREAIEQQTFIYGTTGWSFHNLYIQELSPWVESVLAPALSLAAPWIASANAVIAIGGGSQLPVIETVLQQKGIHTLKNGARAHVQGLLLLAKATLDQVSGGQ</sequence>
<protein>
    <submittedName>
        <fullName evidence="1">Uncharacterized protein</fullName>
    </submittedName>
</protein>
<keyword evidence="2" id="KW-1185">Reference proteome</keyword>
<name>A0A6M0RYP1_9CYAN</name>
<dbReference type="SUPFAM" id="SSF53067">
    <property type="entry name" value="Actin-like ATPase domain"/>
    <property type="match status" value="1"/>
</dbReference>
<evidence type="ECO:0000313" key="2">
    <source>
        <dbReference type="Proteomes" id="UP000481033"/>
    </source>
</evidence>
<dbReference type="EMBL" id="QXHD01000004">
    <property type="protein sequence ID" value="NEZ61013.1"/>
    <property type="molecule type" value="Genomic_DNA"/>
</dbReference>
<accession>A0A6M0RYP1</accession>
<dbReference type="InterPro" id="IPR043129">
    <property type="entry name" value="ATPase_NBD"/>
</dbReference>
<gene>
    <name evidence="1" type="ORF">DXZ20_36345</name>
</gene>
<reference evidence="1 2" key="1">
    <citation type="journal article" date="2020" name="Microb. Ecol.">
        <title>Ecogenomics of the Marine Benthic Filamentous Cyanobacterium Adonisia.</title>
        <authorList>
            <person name="Walter J.M."/>
            <person name="Coutinho F.H."/>
            <person name="Leomil L."/>
            <person name="Hargreaves P.I."/>
            <person name="Campeao M.E."/>
            <person name="Vieira V.V."/>
            <person name="Silva B.S."/>
            <person name="Fistarol G.O."/>
            <person name="Salomon P.S."/>
            <person name="Sawabe T."/>
            <person name="Mino S."/>
            <person name="Hosokawa M."/>
            <person name="Miyashita H."/>
            <person name="Maruyama F."/>
            <person name="van Verk M.C."/>
            <person name="Dutilh B.E."/>
            <person name="Thompson C.C."/>
            <person name="Thompson F.L."/>
        </authorList>
    </citation>
    <scope>NUCLEOTIDE SEQUENCE [LARGE SCALE GENOMIC DNA]</scope>
    <source>
        <strain evidence="1 2">CCMR0081</strain>
    </source>
</reference>